<organism evidence="9">
    <name type="scientific">Chlorobium phaeobacteroides (strain BS1)</name>
    <dbReference type="NCBI Taxonomy" id="331678"/>
    <lineage>
        <taxon>Bacteria</taxon>
        <taxon>Pseudomonadati</taxon>
        <taxon>Chlorobiota</taxon>
        <taxon>Chlorobiia</taxon>
        <taxon>Chlorobiales</taxon>
        <taxon>Chlorobiaceae</taxon>
        <taxon>Chlorobium/Pelodictyon group</taxon>
        <taxon>Chlorobium</taxon>
    </lineage>
</organism>
<dbReference type="HOGENOM" id="CLU_007127_0_0_10"/>
<keyword evidence="6 8" id="KW-1133">Transmembrane helix</keyword>
<gene>
    <name evidence="8" type="primary">corA</name>
    <name evidence="9" type="ordered locus">Cphamn1_1740</name>
</gene>
<dbReference type="EMBL" id="CP001101">
    <property type="protein sequence ID" value="ACE04658.1"/>
    <property type="molecule type" value="Genomic_DNA"/>
</dbReference>
<dbReference type="GO" id="GO:0000287">
    <property type="term" value="F:magnesium ion binding"/>
    <property type="evidence" value="ECO:0007669"/>
    <property type="project" value="TreeGrafter"/>
</dbReference>
<dbReference type="InterPro" id="IPR004488">
    <property type="entry name" value="Mg/Co-transport_prot_CorA"/>
</dbReference>
<evidence type="ECO:0000256" key="1">
    <source>
        <dbReference type="ARBA" id="ARBA00004651"/>
    </source>
</evidence>
<evidence type="ECO:0000256" key="8">
    <source>
        <dbReference type="RuleBase" id="RU362010"/>
    </source>
</evidence>
<feature type="transmembrane region" description="Helical" evidence="8">
    <location>
        <begin position="296"/>
        <end position="316"/>
    </location>
</feature>
<dbReference type="PANTHER" id="PTHR46494:SF1">
    <property type="entry name" value="CORA FAMILY METAL ION TRANSPORTER (EUROFUNG)"/>
    <property type="match status" value="1"/>
</dbReference>
<proteinExistence type="inferred from homology"/>
<evidence type="ECO:0000313" key="9">
    <source>
        <dbReference type="EMBL" id="ACE04658.1"/>
    </source>
</evidence>
<dbReference type="STRING" id="331678.Cphamn1_1740"/>
<keyword evidence="4 8" id="KW-1003">Cell membrane</keyword>
<comment type="similarity">
    <text evidence="2 8">Belongs to the CorA metal ion transporter (MIT) (TC 1.A.35) family.</text>
</comment>
<dbReference type="Gene3D" id="3.30.460.20">
    <property type="entry name" value="CorA soluble domain-like"/>
    <property type="match status" value="1"/>
</dbReference>
<dbReference type="SUPFAM" id="SSF144083">
    <property type="entry name" value="Magnesium transport protein CorA, transmembrane region"/>
    <property type="match status" value="1"/>
</dbReference>
<dbReference type="GO" id="GO:0050897">
    <property type="term" value="F:cobalt ion binding"/>
    <property type="evidence" value="ECO:0007669"/>
    <property type="project" value="TreeGrafter"/>
</dbReference>
<dbReference type="OrthoDB" id="9803416at2"/>
<evidence type="ECO:0000256" key="4">
    <source>
        <dbReference type="ARBA" id="ARBA00022475"/>
    </source>
</evidence>
<dbReference type="SUPFAM" id="SSF143865">
    <property type="entry name" value="CorA soluble domain-like"/>
    <property type="match status" value="1"/>
</dbReference>
<keyword evidence="7 8" id="KW-0472">Membrane</keyword>
<evidence type="ECO:0000256" key="6">
    <source>
        <dbReference type="ARBA" id="ARBA00022989"/>
    </source>
</evidence>
<evidence type="ECO:0000256" key="3">
    <source>
        <dbReference type="ARBA" id="ARBA00022448"/>
    </source>
</evidence>
<evidence type="ECO:0000256" key="5">
    <source>
        <dbReference type="ARBA" id="ARBA00022692"/>
    </source>
</evidence>
<dbReference type="CDD" id="cd12828">
    <property type="entry name" value="TmCorA-like_1"/>
    <property type="match status" value="1"/>
</dbReference>
<name>B3EKX2_CHLPB</name>
<reference evidence="9" key="1">
    <citation type="submission" date="2008-06" db="EMBL/GenBank/DDBJ databases">
        <title>Complete sequence of Chlorobium phaeobacteroides BS1.</title>
        <authorList>
            <consortium name="US DOE Joint Genome Institute"/>
            <person name="Lucas S."/>
            <person name="Copeland A."/>
            <person name="Lapidus A."/>
            <person name="Glavina del Rio T."/>
            <person name="Dalin E."/>
            <person name="Tice H."/>
            <person name="Bruce D."/>
            <person name="Goodwin L."/>
            <person name="Pitluck S."/>
            <person name="Schmutz J."/>
            <person name="Larimer F."/>
            <person name="Land M."/>
            <person name="Hauser L."/>
            <person name="Kyrpides N."/>
            <person name="Ovchinnikova G."/>
            <person name="Li T."/>
            <person name="Liu Z."/>
            <person name="Zhao F."/>
            <person name="Overmann J."/>
            <person name="Bryant D.A."/>
            <person name="Richardson P."/>
        </authorList>
    </citation>
    <scope>NUCLEOTIDE SEQUENCE [LARGE SCALE GENOMIC DNA]</scope>
    <source>
        <strain evidence="9">BS1</strain>
    </source>
</reference>
<protein>
    <recommendedName>
        <fullName evidence="8">Magnesium transport protein CorA</fullName>
    </recommendedName>
</protein>
<comment type="function">
    <text evidence="8">Mediates influx of magnesium ions.</text>
</comment>
<dbReference type="InterPro" id="IPR045863">
    <property type="entry name" value="CorA_TM1_TM2"/>
</dbReference>
<dbReference type="NCBIfam" id="TIGR00383">
    <property type="entry name" value="corA"/>
    <property type="match status" value="1"/>
</dbReference>
<dbReference type="AlphaFoldDB" id="B3EKX2"/>
<dbReference type="PANTHER" id="PTHR46494">
    <property type="entry name" value="CORA FAMILY METAL ION TRANSPORTER (EUROFUNG)"/>
    <property type="match status" value="1"/>
</dbReference>
<evidence type="ECO:0000256" key="2">
    <source>
        <dbReference type="ARBA" id="ARBA00009765"/>
    </source>
</evidence>
<dbReference type="Gene3D" id="1.20.58.340">
    <property type="entry name" value="Magnesium transport protein CorA, transmembrane region"/>
    <property type="match status" value="2"/>
</dbReference>
<dbReference type="GO" id="GO:0005886">
    <property type="term" value="C:plasma membrane"/>
    <property type="evidence" value="ECO:0007669"/>
    <property type="project" value="UniProtKB-SubCell"/>
</dbReference>
<keyword evidence="8" id="KW-0406">Ion transport</keyword>
<dbReference type="eggNOG" id="COG0598">
    <property type="taxonomic scope" value="Bacteria"/>
</dbReference>
<dbReference type="GO" id="GO:0015095">
    <property type="term" value="F:magnesium ion transmembrane transporter activity"/>
    <property type="evidence" value="ECO:0007669"/>
    <property type="project" value="UniProtKB-UniRule"/>
</dbReference>
<sequence length="354" mass="41747">MAKFTRYYKRKIGLPSGSLIHLGEKKVERTRIKVIDFSEEYCLHKELLNVEECRPYKESETTTWINIDGLHDVRVIEAVGKLFDIHPLVLEDILHTGQRPKIEDFEEYVFLVLRMISYDEQQEAVQEEQLSVILGENVVISFQEKPGDVFNPVRERIIKGKSRVRGKKADYLAYALLDAVVDNYFQVLDHVEQKLERLDDELFSDSSTETFQKISGLKKEMILLRKSTWPLREIVNSITKNEFEVIDESNQVYYRDVYDHIIHVIDILETFRDMISAMHDTYMNFVNNRMNEIMKVLTVIATIFIPLTFIAGIYGMNFRSMPELEWEWGYFGVLGFMGLLFTGMVLYFRRKNWF</sequence>
<dbReference type="Pfam" id="PF01544">
    <property type="entry name" value="CorA"/>
    <property type="match status" value="1"/>
</dbReference>
<dbReference type="InterPro" id="IPR002523">
    <property type="entry name" value="MgTranspt_CorA/ZnTranspt_ZntB"/>
</dbReference>
<dbReference type="GO" id="GO:0015087">
    <property type="term" value="F:cobalt ion transmembrane transporter activity"/>
    <property type="evidence" value="ECO:0007669"/>
    <property type="project" value="UniProtKB-UniRule"/>
</dbReference>
<feature type="transmembrane region" description="Helical" evidence="8">
    <location>
        <begin position="328"/>
        <end position="348"/>
    </location>
</feature>
<dbReference type="InterPro" id="IPR045861">
    <property type="entry name" value="CorA_cytoplasmic_dom"/>
</dbReference>
<accession>B3EKX2</accession>
<keyword evidence="5 8" id="KW-0812">Transmembrane</keyword>
<keyword evidence="3 8" id="KW-0813">Transport</keyword>
<dbReference type="KEGG" id="cpb:Cphamn1_1740"/>
<evidence type="ECO:0000256" key="7">
    <source>
        <dbReference type="ARBA" id="ARBA00023136"/>
    </source>
</evidence>
<dbReference type="FunFam" id="1.20.58.340:FF:000012">
    <property type="entry name" value="Magnesium transport protein CorA"/>
    <property type="match status" value="1"/>
</dbReference>
<comment type="subcellular location">
    <subcellularLocation>
        <location evidence="1">Cell membrane</location>
        <topology evidence="1">Multi-pass membrane protein</topology>
    </subcellularLocation>
    <subcellularLocation>
        <location evidence="8">Membrane</location>
        <topology evidence="8">Multi-pass membrane protein</topology>
    </subcellularLocation>
</comment>
<keyword evidence="8" id="KW-0460">Magnesium</keyword>